<reference evidence="1 2" key="1">
    <citation type="submission" date="2018-06" db="EMBL/GenBank/DDBJ databases">
        <authorList>
            <consortium name="Pathogen Informatics"/>
            <person name="Doyle S."/>
        </authorList>
    </citation>
    <scope>NUCLEOTIDE SEQUENCE [LARGE SCALE GENOMIC DNA]</scope>
    <source>
        <strain evidence="1 2">NCTC10571</strain>
    </source>
</reference>
<protein>
    <submittedName>
        <fullName evidence="1">Uncharacterized protein</fullName>
    </submittedName>
</protein>
<dbReference type="AlphaFoldDB" id="A0A378NSD4"/>
<evidence type="ECO:0000313" key="2">
    <source>
        <dbReference type="Proteomes" id="UP000255234"/>
    </source>
</evidence>
<dbReference type="EMBL" id="UGPP01000001">
    <property type="protein sequence ID" value="STY71271.1"/>
    <property type="molecule type" value="Genomic_DNA"/>
</dbReference>
<proteinExistence type="predicted"/>
<accession>A0A378NSD4</accession>
<gene>
    <name evidence="1" type="ORF">NCTC10571_01427</name>
</gene>
<evidence type="ECO:0000313" key="1">
    <source>
        <dbReference type="EMBL" id="STY71271.1"/>
    </source>
</evidence>
<dbReference type="Proteomes" id="UP000255234">
    <property type="component" value="Unassembled WGS sequence"/>
</dbReference>
<organism evidence="1 2">
    <name type="scientific">Megamonas hypermegale</name>
    <dbReference type="NCBI Taxonomy" id="158847"/>
    <lineage>
        <taxon>Bacteria</taxon>
        <taxon>Bacillati</taxon>
        <taxon>Bacillota</taxon>
        <taxon>Negativicutes</taxon>
        <taxon>Selenomonadales</taxon>
        <taxon>Selenomonadaceae</taxon>
        <taxon>Megamonas</taxon>
    </lineage>
</organism>
<sequence length="67" mass="7573">MNILKEIAKIFITTTLTQKREETKIKLKEKLVTANASEVSKIMAYLAIIDAADGKVIKEINRLIDKI</sequence>
<dbReference type="RefSeq" id="WP_115151630.1">
    <property type="nucleotide sequence ID" value="NZ_UGPP01000001.1"/>
</dbReference>
<name>A0A378NSD4_9FIRM</name>